<reference evidence="1 2" key="1">
    <citation type="submission" date="2019-08" db="EMBL/GenBank/DDBJ databases">
        <title>In-depth cultivation of the pig gut microbiome towards novel bacterial diversity and tailored functional studies.</title>
        <authorList>
            <person name="Wylensek D."/>
            <person name="Hitch T.C.A."/>
            <person name="Clavel T."/>
        </authorList>
    </citation>
    <scope>NUCLEOTIDE SEQUENCE [LARGE SCALE GENOMIC DNA]</scope>
    <source>
        <strain evidence="1 2">68-1-5</strain>
    </source>
</reference>
<dbReference type="RefSeq" id="WP_154476390.1">
    <property type="nucleotide sequence ID" value="NZ_VULY01000018.1"/>
</dbReference>
<dbReference type="GO" id="GO:0005737">
    <property type="term" value="C:cytoplasm"/>
    <property type="evidence" value="ECO:0007669"/>
    <property type="project" value="TreeGrafter"/>
</dbReference>
<proteinExistence type="predicted"/>
<dbReference type="PANTHER" id="PTHR32419">
    <property type="entry name" value="GLUTATHIONYL-HYDROQUINONE REDUCTASE"/>
    <property type="match status" value="1"/>
</dbReference>
<comment type="caution">
    <text evidence="1">The sequence shown here is derived from an EMBL/GenBank/DDBJ whole genome shotgun (WGS) entry which is preliminary data.</text>
</comment>
<sequence length="335" mass="39741">MKRVHSQSPIYRPNAIDFEINEEGEFIRQLPRFSTPFSETPSETSVISQKYRLILSKGCCWSNCLSILCDLLHLSRIVTIGYAEIHPKSPELGWSFFREKNGMDPFLNVHFLGELYLRTDPSFFGRATVPALIDVSTGKIVNNDFRNLPYYLETFFRSFDSNNTPDLYPVFLRNDIQQMNDWLYSHINNGVYQMFFAQKITAYEKAFSHFFDGLSTLDLRLKTQRFLFGDYITDSDVRLFVTLTRLDCSYYRFLGPIRQRLVDYKNLWDYARDLYSVKAFQRHTFFSEYAKERRVPGKEFQTFNARFWDQIDYEALWNSPQQRSLLSQTPLKLFF</sequence>
<evidence type="ECO:0000313" key="1">
    <source>
        <dbReference type="EMBL" id="MSR93412.1"/>
    </source>
</evidence>
<dbReference type="GO" id="GO:0004364">
    <property type="term" value="F:glutathione transferase activity"/>
    <property type="evidence" value="ECO:0007669"/>
    <property type="project" value="InterPro"/>
</dbReference>
<dbReference type="PANTHER" id="PTHR32419:SF6">
    <property type="entry name" value="GLUTATHIONE S-TRANSFERASE OMEGA-LIKE 1-RELATED"/>
    <property type="match status" value="1"/>
</dbReference>
<dbReference type="InterPro" id="IPR036282">
    <property type="entry name" value="Glutathione-S-Trfase_C_sf"/>
</dbReference>
<evidence type="ECO:0000313" key="2">
    <source>
        <dbReference type="Proteomes" id="UP000434409"/>
    </source>
</evidence>
<dbReference type="EMBL" id="VULY01000018">
    <property type="protein sequence ID" value="MSR93412.1"/>
    <property type="molecule type" value="Genomic_DNA"/>
</dbReference>
<dbReference type="InterPro" id="IPR016639">
    <property type="entry name" value="GST_Omega/GSH"/>
</dbReference>
<keyword evidence="1" id="KW-0808">Transferase</keyword>
<dbReference type="AlphaFoldDB" id="A0A6N7V2D4"/>
<protein>
    <submittedName>
        <fullName evidence="1">Glutathione S-transferase</fullName>
    </submittedName>
</protein>
<accession>A0A6N7V2D4</accession>
<organism evidence="1 2">
    <name type="scientific">Suipraeoptans intestinalis</name>
    <dbReference type="NCBI Taxonomy" id="2606628"/>
    <lineage>
        <taxon>Bacteria</taxon>
        <taxon>Bacillati</taxon>
        <taxon>Bacillota</taxon>
        <taxon>Clostridia</taxon>
        <taxon>Lachnospirales</taxon>
        <taxon>Lachnospiraceae</taxon>
        <taxon>Suipraeoptans</taxon>
    </lineage>
</organism>
<keyword evidence="2" id="KW-1185">Reference proteome</keyword>
<dbReference type="Gene3D" id="3.40.30.10">
    <property type="entry name" value="Glutaredoxin"/>
    <property type="match status" value="1"/>
</dbReference>
<name>A0A6N7V2D4_9FIRM</name>
<dbReference type="Proteomes" id="UP000434409">
    <property type="component" value="Unassembled WGS sequence"/>
</dbReference>
<dbReference type="SUPFAM" id="SSF47616">
    <property type="entry name" value="GST C-terminal domain-like"/>
    <property type="match status" value="1"/>
</dbReference>
<gene>
    <name evidence="1" type="ORF">FYJ34_03785</name>
</gene>
<dbReference type="Gene3D" id="1.20.1050.10">
    <property type="match status" value="1"/>
</dbReference>
<dbReference type="Pfam" id="PF13410">
    <property type="entry name" value="GST_C_2"/>
    <property type="match status" value="1"/>
</dbReference>